<organism evidence="1 2">
    <name type="scientific">Microcella alkaliphila</name>
    <dbReference type="NCBI Taxonomy" id="279828"/>
    <lineage>
        <taxon>Bacteria</taxon>
        <taxon>Bacillati</taxon>
        <taxon>Actinomycetota</taxon>
        <taxon>Actinomycetes</taxon>
        <taxon>Micrococcales</taxon>
        <taxon>Microbacteriaceae</taxon>
        <taxon>Microcella</taxon>
    </lineage>
</organism>
<keyword evidence="2" id="KW-1185">Reference proteome</keyword>
<dbReference type="Proteomes" id="UP000292408">
    <property type="component" value="Unassembled WGS sequence"/>
</dbReference>
<reference evidence="1 2" key="1">
    <citation type="journal article" date="2015" name="Stand. Genomic Sci.">
        <title>Genomic Encyclopedia of Bacterial and Archaeal Type Strains, Phase III: the genomes of soil and plant-associated and newly described type strains.</title>
        <authorList>
            <person name="Whitman W.B."/>
            <person name="Woyke T."/>
            <person name="Klenk H.P."/>
            <person name="Zhou Y."/>
            <person name="Lilburn T.G."/>
            <person name="Beck B.J."/>
            <person name="De Vos P."/>
            <person name="Vandamme P."/>
            <person name="Eisen J.A."/>
            <person name="Garrity G."/>
            <person name="Hugenholtz P."/>
            <person name="Kyrpides N.C."/>
        </authorList>
    </citation>
    <scope>NUCLEOTIDE SEQUENCE [LARGE SCALE GENOMIC DNA]</scope>
    <source>
        <strain evidence="1 2">AC4r</strain>
    </source>
</reference>
<evidence type="ECO:0000313" key="2">
    <source>
        <dbReference type="Proteomes" id="UP000292408"/>
    </source>
</evidence>
<proteinExistence type="predicted"/>
<accession>A0A4Q7TE85</accession>
<evidence type="ECO:0000313" key="1">
    <source>
        <dbReference type="EMBL" id="RZT58433.1"/>
    </source>
</evidence>
<comment type="caution">
    <text evidence="1">The sequence shown here is derived from an EMBL/GenBank/DDBJ whole genome shotgun (WGS) entry which is preliminary data.</text>
</comment>
<dbReference type="AlphaFoldDB" id="A0A4Q7TE85"/>
<sequence length="552" mass="57233">MLRFVKNSRNDDSGSALIAVISLAAVTAVIAITVGVATVNSLQFTNSTAGSVEARAAADAGVVVAELALRAEGCDAEDGVFESSGNPAYRVTTSYDAGAGWVEGCPPAEATQVRFVSEGFAQRPIFGAGSSVADVTVEAVYQYIPEYVSIPSVDPAIYAYSIEGEIKNFVLDSAENVAADIQIKEGNLLCQNAARIAGDVILANGFANLTNCNVSGTVYASQHVHVSGNGTRVQGDVIAAGGDPATGTRNANTARVASGAIVNGSVFAGGNTRILASSGARVDGNVTAARNTSTVLEVANNAEVRGNVLSSGTLDIKGTVNGTRSSAVTSLQLPPAPDVPNWVDIPYTSFAGSTWQSEGYTEVLWSGPCVVDGSHPFWPTLSTRTSSTVVNALSCGASGIELRNNIGSPLSLQADIAIIANQFKLDKFRAEPNPSTAQRKIYLIVPDNVVSATNPRPDCGAGQGDILLTSESDFRPGISGFLYTPCKIQSNRDGFRGQFYGGQVEFNQQAKLTFVPTSPPGIDLSGGTTNEQVLVGAYLGDRISIRELSSGG</sequence>
<dbReference type="EMBL" id="SGXT01000017">
    <property type="protein sequence ID" value="RZT58433.1"/>
    <property type="molecule type" value="Genomic_DNA"/>
</dbReference>
<protein>
    <submittedName>
        <fullName evidence="1">Uncharacterized protein</fullName>
    </submittedName>
</protein>
<name>A0A4Q7TE85_9MICO</name>
<gene>
    <name evidence="1" type="ORF">EV140_2202</name>
</gene>
<dbReference type="OrthoDB" id="5094704at2"/>
<dbReference type="RefSeq" id="WP_130283825.1">
    <property type="nucleotide sequence ID" value="NZ_SGXT01000017.1"/>
</dbReference>